<accession>A0A813Q2H6</accession>
<name>A0A813Q2H6_9BILA</name>
<protein>
    <recommendedName>
        <fullName evidence="2">Ubiquitin-like domain-containing protein</fullName>
    </recommendedName>
</protein>
<evidence type="ECO:0000256" key="1">
    <source>
        <dbReference type="SAM" id="MobiDB-lite"/>
    </source>
</evidence>
<organism evidence="3 5">
    <name type="scientific">Didymodactylos carnosus</name>
    <dbReference type="NCBI Taxonomy" id="1234261"/>
    <lineage>
        <taxon>Eukaryota</taxon>
        <taxon>Metazoa</taxon>
        <taxon>Spiralia</taxon>
        <taxon>Gnathifera</taxon>
        <taxon>Rotifera</taxon>
        <taxon>Eurotatoria</taxon>
        <taxon>Bdelloidea</taxon>
        <taxon>Philodinida</taxon>
        <taxon>Philodinidae</taxon>
        <taxon>Didymodactylos</taxon>
    </lineage>
</organism>
<keyword evidence="5" id="KW-1185">Reference proteome</keyword>
<evidence type="ECO:0000313" key="3">
    <source>
        <dbReference type="EMBL" id="CAF0760449.1"/>
    </source>
</evidence>
<dbReference type="OrthoDB" id="417450at2759"/>
<evidence type="ECO:0000313" key="4">
    <source>
        <dbReference type="EMBL" id="CAF3541268.1"/>
    </source>
</evidence>
<dbReference type="Gene3D" id="3.10.20.90">
    <property type="entry name" value="Phosphatidylinositol 3-kinase Catalytic Subunit, Chain A, domain 1"/>
    <property type="match status" value="1"/>
</dbReference>
<dbReference type="AlphaFoldDB" id="A0A813Q2H6"/>
<dbReference type="InterPro" id="IPR029071">
    <property type="entry name" value="Ubiquitin-like_domsf"/>
</dbReference>
<gene>
    <name evidence="3" type="ORF">GPM918_LOCUS1354</name>
    <name evidence="4" type="ORF">SRO942_LOCUS1354</name>
</gene>
<dbReference type="PROSITE" id="PS50053">
    <property type="entry name" value="UBIQUITIN_2"/>
    <property type="match status" value="1"/>
</dbReference>
<dbReference type="Pfam" id="PF00240">
    <property type="entry name" value="ubiquitin"/>
    <property type="match status" value="1"/>
</dbReference>
<dbReference type="InterPro" id="IPR000626">
    <property type="entry name" value="Ubiquitin-like_dom"/>
</dbReference>
<dbReference type="Proteomes" id="UP000663829">
    <property type="component" value="Unassembled WGS sequence"/>
</dbReference>
<evidence type="ECO:0000259" key="2">
    <source>
        <dbReference type="PROSITE" id="PS50053"/>
    </source>
</evidence>
<feature type="region of interest" description="Disordered" evidence="1">
    <location>
        <begin position="18"/>
        <end position="38"/>
    </location>
</feature>
<dbReference type="EMBL" id="CAJNOQ010000125">
    <property type="protein sequence ID" value="CAF0760449.1"/>
    <property type="molecule type" value="Genomic_DNA"/>
</dbReference>
<reference evidence="3" key="1">
    <citation type="submission" date="2021-02" db="EMBL/GenBank/DDBJ databases">
        <authorList>
            <person name="Nowell W R."/>
        </authorList>
    </citation>
    <scope>NUCLEOTIDE SEQUENCE</scope>
</reference>
<feature type="region of interest" description="Disordered" evidence="1">
    <location>
        <begin position="330"/>
        <end position="360"/>
    </location>
</feature>
<dbReference type="EMBL" id="CAJOBC010000125">
    <property type="protein sequence ID" value="CAF3541268.1"/>
    <property type="molecule type" value="Genomic_DNA"/>
</dbReference>
<proteinExistence type="predicted"/>
<evidence type="ECO:0000313" key="5">
    <source>
        <dbReference type="Proteomes" id="UP000663829"/>
    </source>
</evidence>
<dbReference type="SUPFAM" id="SSF54236">
    <property type="entry name" value="Ubiquitin-like"/>
    <property type="match status" value="3"/>
</dbReference>
<feature type="compositionally biased region" description="Polar residues" evidence="1">
    <location>
        <begin position="23"/>
        <end position="36"/>
    </location>
</feature>
<comment type="caution">
    <text evidence="3">The sequence shown here is derived from an EMBL/GenBank/DDBJ whole genome shotgun (WGS) entry which is preliminary data.</text>
</comment>
<feature type="region of interest" description="Disordered" evidence="1">
    <location>
        <begin position="156"/>
        <end position="185"/>
    </location>
</feature>
<feature type="domain" description="Ubiquitin-like" evidence="2">
    <location>
        <begin position="366"/>
        <end position="438"/>
    </location>
</feature>
<dbReference type="Proteomes" id="UP000681722">
    <property type="component" value="Unassembled WGS sequence"/>
</dbReference>
<sequence>MATTYEYTYEYDTADQGKRGKAATTTYSGSTTNRSANDPLANLQHDRIWHKLYDPSHQDKANHETEIQKMARRQDRKVIKIEAAYGSDRQTFIVKRNYDLRVRDVQEDASKAFKMPVDQIILYWKGRNICDTPNELLETLGIENNHQMRVCREDDPVQRNRRKELRSYTDYTNQQDPYGGGQTMYQQQQTNYPNQYPNYQSYNNDQYSTSPRTTYYQQLTQQSQPTNYSGQRGSNFLLNLQIGFGDRLEGLVVGRPHPITIYDLQMELQQRFNIPVLDQNVGYNGISLTQFPPDAPLESVGIVNNSFISLWYKNVNQNSGQLQQQNDMFTPRQQYGGDGSQSPRQGQLSPRRGDNNMSNGTNKEVLKVEVFHGSDRHVLILSSAHNLRIYDLMDELQRITNVPVKEQKLYFRGQELQLFPERSLKEANIDNNAQIRLIGDPSKTRYEAMITGQKTNNQ</sequence>